<evidence type="ECO:0000313" key="4">
    <source>
        <dbReference type="Proteomes" id="UP000620124"/>
    </source>
</evidence>
<feature type="region of interest" description="Disordered" evidence="1">
    <location>
        <begin position="63"/>
        <end position="88"/>
    </location>
</feature>
<reference evidence="3" key="1">
    <citation type="submission" date="2020-05" db="EMBL/GenBank/DDBJ databases">
        <title>Mycena genomes resolve the evolution of fungal bioluminescence.</title>
        <authorList>
            <person name="Tsai I.J."/>
        </authorList>
    </citation>
    <scope>NUCLEOTIDE SEQUENCE</scope>
    <source>
        <strain evidence="3">CCC161011</strain>
    </source>
</reference>
<organism evidence="3 4">
    <name type="scientific">Mycena venus</name>
    <dbReference type="NCBI Taxonomy" id="2733690"/>
    <lineage>
        <taxon>Eukaryota</taxon>
        <taxon>Fungi</taxon>
        <taxon>Dikarya</taxon>
        <taxon>Basidiomycota</taxon>
        <taxon>Agaricomycotina</taxon>
        <taxon>Agaricomycetes</taxon>
        <taxon>Agaricomycetidae</taxon>
        <taxon>Agaricales</taxon>
        <taxon>Marasmiineae</taxon>
        <taxon>Mycenaceae</taxon>
        <taxon>Mycena</taxon>
    </lineage>
</organism>
<evidence type="ECO:0000256" key="2">
    <source>
        <dbReference type="SAM" id="Phobius"/>
    </source>
</evidence>
<comment type="caution">
    <text evidence="3">The sequence shown here is derived from an EMBL/GenBank/DDBJ whole genome shotgun (WGS) entry which is preliminary data.</text>
</comment>
<protein>
    <submittedName>
        <fullName evidence="3">SWIM-type domain-containing protein</fullName>
    </submittedName>
</protein>
<dbReference type="OrthoDB" id="2430494at2759"/>
<keyword evidence="2" id="KW-0472">Membrane</keyword>
<name>A0A8H6Z8N1_9AGAR</name>
<feature type="transmembrane region" description="Helical" evidence="2">
    <location>
        <begin position="171"/>
        <end position="193"/>
    </location>
</feature>
<sequence>MAQRAAVAQYSKDFSCRQVKEVLKVQFPGNTLEPRQISNMRNKPRREAWEEIEALGVASLEETTMNQDGTTSFSSIPRMSSSHSSGSLQGRRSLPAIIAIFSSTTIPITTMISSTHYPLASSLTPMDVPTMGGTRSRKKEDAETHDWILRCHLEVSRDVHPEIFVSDRSGALIAAVSSVIIFTFHVYCLSHLLENIDKNLARALAEDWHNFLQDFWTCYRAVSPEDFEKKWADLVKCYPAVRAYLHDIYQVRDCWAWTWISVVFTAGIRTNGQVEVENCITKALSGPKENASPSLQAPQ</sequence>
<feature type="transmembrane region" description="Helical" evidence="2">
    <location>
        <begin position="94"/>
        <end position="117"/>
    </location>
</feature>
<gene>
    <name evidence="3" type="ORF">MVEN_00093300</name>
</gene>
<evidence type="ECO:0000313" key="3">
    <source>
        <dbReference type="EMBL" id="KAF7372331.1"/>
    </source>
</evidence>
<dbReference type="Proteomes" id="UP000620124">
    <property type="component" value="Unassembled WGS sequence"/>
</dbReference>
<keyword evidence="2" id="KW-1133">Transmembrane helix</keyword>
<dbReference type="EMBL" id="JACAZI010000001">
    <property type="protein sequence ID" value="KAF7372331.1"/>
    <property type="molecule type" value="Genomic_DNA"/>
</dbReference>
<accession>A0A8H6Z8N1</accession>
<proteinExistence type="predicted"/>
<dbReference type="PANTHER" id="PTHR47718">
    <property type="entry name" value="OS01G0519700 PROTEIN"/>
    <property type="match status" value="1"/>
</dbReference>
<dbReference type="PANTHER" id="PTHR47718:SF7">
    <property type="entry name" value="PROTEIN FAR1-RELATED SEQUENCE"/>
    <property type="match status" value="1"/>
</dbReference>
<evidence type="ECO:0000256" key="1">
    <source>
        <dbReference type="SAM" id="MobiDB-lite"/>
    </source>
</evidence>
<keyword evidence="2" id="KW-0812">Transmembrane</keyword>
<dbReference type="AlphaFoldDB" id="A0A8H6Z8N1"/>
<keyword evidence="4" id="KW-1185">Reference proteome</keyword>
<feature type="compositionally biased region" description="Low complexity" evidence="1">
    <location>
        <begin position="72"/>
        <end position="88"/>
    </location>
</feature>